<dbReference type="Proteomes" id="UP000466785">
    <property type="component" value="Chromosome"/>
</dbReference>
<dbReference type="InterPro" id="IPR024384">
    <property type="entry name" value="DUF2742"/>
</dbReference>
<dbReference type="AlphaFoldDB" id="A0A6N4VFT6"/>
<proteinExistence type="predicted"/>
<protein>
    <recommendedName>
        <fullName evidence="3">DUF2742 domain-containing protein</fullName>
    </recommendedName>
</protein>
<evidence type="ECO:0008006" key="3">
    <source>
        <dbReference type="Google" id="ProtNLM"/>
    </source>
</evidence>
<dbReference type="Pfam" id="PF10888">
    <property type="entry name" value="DUF2742"/>
    <property type="match status" value="1"/>
</dbReference>
<dbReference type="EMBL" id="AP022570">
    <property type="protein sequence ID" value="BBX52958.1"/>
    <property type="molecule type" value="Genomic_DNA"/>
</dbReference>
<evidence type="ECO:0000313" key="1">
    <source>
        <dbReference type="EMBL" id="BBX52958.1"/>
    </source>
</evidence>
<gene>
    <name evidence="1" type="ORF">MPOR_39840</name>
</gene>
<dbReference type="RefSeq" id="WP_163676788.1">
    <property type="nucleotide sequence ID" value="NZ_AP022570.1"/>
</dbReference>
<accession>A0A6N4VFT6</accession>
<name>A0A6N4VFT6_9MYCO</name>
<sequence>MTGYPIEDARSLPGAGTPSREVKFYPVYEMLSPMLADPRLIPGTPVWCQLDDTDPAKWQAILWSAVWWAIAEECRQDAIAEAGEQIAAAEDWGDVARQVQRRRQIDEHRRAS</sequence>
<organism evidence="1 2">
    <name type="scientific">Mycolicibacterium poriferae</name>
    <dbReference type="NCBI Taxonomy" id="39694"/>
    <lineage>
        <taxon>Bacteria</taxon>
        <taxon>Bacillati</taxon>
        <taxon>Actinomycetota</taxon>
        <taxon>Actinomycetes</taxon>
        <taxon>Mycobacteriales</taxon>
        <taxon>Mycobacteriaceae</taxon>
        <taxon>Mycolicibacterium</taxon>
    </lineage>
</organism>
<dbReference type="KEGG" id="mpof:MPOR_39840"/>
<reference evidence="1 2" key="1">
    <citation type="journal article" date="2019" name="Emerg. Microbes Infect.">
        <title>Comprehensive subspecies identification of 175 nontuberculous mycobacteria species based on 7547 genomic profiles.</title>
        <authorList>
            <person name="Matsumoto Y."/>
            <person name="Kinjo T."/>
            <person name="Motooka D."/>
            <person name="Nabeya D."/>
            <person name="Jung N."/>
            <person name="Uechi K."/>
            <person name="Horii T."/>
            <person name="Iida T."/>
            <person name="Fujita J."/>
            <person name="Nakamura S."/>
        </authorList>
    </citation>
    <scope>NUCLEOTIDE SEQUENCE [LARGE SCALE GENOMIC DNA]</scope>
    <source>
        <strain evidence="1 2">JCM 12603</strain>
    </source>
</reference>
<evidence type="ECO:0000313" key="2">
    <source>
        <dbReference type="Proteomes" id="UP000466785"/>
    </source>
</evidence>
<keyword evidence="2" id="KW-1185">Reference proteome</keyword>